<evidence type="ECO:0000256" key="1">
    <source>
        <dbReference type="SAM" id="SignalP"/>
    </source>
</evidence>
<gene>
    <name evidence="2" type="ORF">PSFLO_03921</name>
</gene>
<organism evidence="2 3">
    <name type="scientific">Pseudozyma flocculosa</name>
    <dbReference type="NCBI Taxonomy" id="84751"/>
    <lineage>
        <taxon>Eukaryota</taxon>
        <taxon>Fungi</taxon>
        <taxon>Dikarya</taxon>
        <taxon>Basidiomycota</taxon>
        <taxon>Ustilaginomycotina</taxon>
        <taxon>Ustilaginomycetes</taxon>
        <taxon>Ustilaginales</taxon>
        <taxon>Ustilaginaceae</taxon>
        <taxon>Pseudozyma</taxon>
    </lineage>
</organism>
<feature type="chain" id="PRO_5022890855" evidence="1">
    <location>
        <begin position="20"/>
        <end position="157"/>
    </location>
</feature>
<evidence type="ECO:0000313" key="3">
    <source>
        <dbReference type="Proteomes" id="UP000323386"/>
    </source>
</evidence>
<evidence type="ECO:0000313" key="2">
    <source>
        <dbReference type="EMBL" id="SPO38443.1"/>
    </source>
</evidence>
<protein>
    <submittedName>
        <fullName evidence="2">Uncharacterized protein</fullName>
    </submittedName>
</protein>
<keyword evidence="3" id="KW-1185">Reference proteome</keyword>
<dbReference type="EMBL" id="OOIP01000010">
    <property type="protein sequence ID" value="SPO38443.1"/>
    <property type="molecule type" value="Genomic_DNA"/>
</dbReference>
<dbReference type="AlphaFoldDB" id="A0A5C3F1P6"/>
<accession>A0A5C3F1P6</accession>
<keyword evidence="1" id="KW-0732">Signal</keyword>
<dbReference type="Proteomes" id="UP000323386">
    <property type="component" value="Unassembled WGS sequence"/>
</dbReference>
<sequence length="157" mass="17596">MKYLLLILAVLQVALLARAQQAPLDAVSWEVPYKHEWFFVQPGIDCYVVPSDLCNTGMWKDTCVLSAQVYHVVRHWRWMMCRFAKISSFDYNQIPQSLIASLTATDASGDGSAGLMIPVIFKDLKGKVTGQGEKYWPLPKHQVGTPPLPWNDKGASS</sequence>
<reference evidence="2 3" key="1">
    <citation type="submission" date="2018-03" db="EMBL/GenBank/DDBJ databases">
        <authorList>
            <person name="Guldener U."/>
        </authorList>
    </citation>
    <scope>NUCLEOTIDE SEQUENCE [LARGE SCALE GENOMIC DNA]</scope>
    <source>
        <strain evidence="2 3">DAOM196992</strain>
    </source>
</reference>
<feature type="signal peptide" evidence="1">
    <location>
        <begin position="1"/>
        <end position="19"/>
    </location>
</feature>
<proteinExistence type="predicted"/>
<name>A0A5C3F1P6_9BASI</name>